<evidence type="ECO:0000313" key="3">
    <source>
        <dbReference type="Proteomes" id="UP000232323"/>
    </source>
</evidence>
<evidence type="ECO:0000313" key="2">
    <source>
        <dbReference type="EMBL" id="GAX84518.1"/>
    </source>
</evidence>
<feature type="region of interest" description="Disordered" evidence="1">
    <location>
        <begin position="676"/>
        <end position="695"/>
    </location>
</feature>
<comment type="caution">
    <text evidence="2">The sequence shown here is derived from an EMBL/GenBank/DDBJ whole genome shotgun (WGS) entry which is preliminary data.</text>
</comment>
<name>A0A250XN77_9CHLO</name>
<dbReference type="AlphaFoldDB" id="A0A250XN77"/>
<sequence length="695" mass="71165">MSGSNLGLVVSSNSGYVGVGGTFDPQVELDVAGTVRTTNLVVNGLMIVNGTSNLGTSYPATLFSNLGIFTSNPMYPLDVAGTARIDAGYNYNKKVILLEGSAASASDPTSTACNFFGFGTSLMPAGSGASNVLRYQSDASGASGHAFFLGCNATPSMFLAPNGAVGIGTSSPMASIHVLGSNNLDSLVAMQPSMGQGNAANLNVGQSTSVNNYAQFGFVYNSNGDSNLNYGTLGIAGKRVASFNASGNFGIGTPTPAYLLDVNGTVRVNAINDTNYKLLVLWDGNAADDVSTACNFFGLGVNANAQRYQAPSGASHAFYSGSIPTFLVTSSNLSTSNALNVGGLSTLSGGANITNGPLAITNNLLNLTNSSNSTIIQLNPNGSSVFNDAVVMNDALNVGGVSTLSGGANITNLLNVTNSSNIPIIQLNPNGSSVFNDGVVINAALNVGGLSTLSGGANITNLLNVTNSSNSPIIQLNPNGSSVFNDGVVINAALNVGGLSTLSGDALSTACNFFGFGINGGTLRYQVQPGGVHTFYNGTTTTFTTGGGGSEFNGNVTLNNGSVLTVTNGNVGGYAAELATAPIYFPAYNGPLLETYFAPDDRYGIHMTNGAMRMFMSDAFSPSALALSINSNNSFTDLLFVNHSGNVGIGTTTPQYNLAGVPRRWEQVPFAGELLGADPSRHQRDQRAQCGRRFA</sequence>
<dbReference type="Proteomes" id="UP000232323">
    <property type="component" value="Unassembled WGS sequence"/>
</dbReference>
<organism evidence="2 3">
    <name type="scientific">Chlamydomonas eustigma</name>
    <dbReference type="NCBI Taxonomy" id="1157962"/>
    <lineage>
        <taxon>Eukaryota</taxon>
        <taxon>Viridiplantae</taxon>
        <taxon>Chlorophyta</taxon>
        <taxon>core chlorophytes</taxon>
        <taxon>Chlorophyceae</taxon>
        <taxon>CS clade</taxon>
        <taxon>Chlamydomonadales</taxon>
        <taxon>Chlamydomonadaceae</taxon>
        <taxon>Chlamydomonas</taxon>
    </lineage>
</organism>
<evidence type="ECO:0000256" key="1">
    <source>
        <dbReference type="SAM" id="MobiDB-lite"/>
    </source>
</evidence>
<gene>
    <name evidence="2" type="ORF">CEUSTIGMA_g11938.t1</name>
</gene>
<protein>
    <submittedName>
        <fullName evidence="2">Uncharacterized protein</fullName>
    </submittedName>
</protein>
<reference evidence="2 3" key="1">
    <citation type="submission" date="2017-08" db="EMBL/GenBank/DDBJ databases">
        <title>Acidophilic green algal genome provides insights into adaptation to an acidic environment.</title>
        <authorList>
            <person name="Hirooka S."/>
            <person name="Hirose Y."/>
            <person name="Kanesaki Y."/>
            <person name="Higuchi S."/>
            <person name="Fujiwara T."/>
            <person name="Onuma R."/>
            <person name="Era A."/>
            <person name="Ohbayashi R."/>
            <person name="Uzuka A."/>
            <person name="Nozaki H."/>
            <person name="Yoshikawa H."/>
            <person name="Miyagishima S.Y."/>
        </authorList>
    </citation>
    <scope>NUCLEOTIDE SEQUENCE [LARGE SCALE GENOMIC DNA]</scope>
    <source>
        <strain evidence="2 3">NIES-2499</strain>
    </source>
</reference>
<accession>A0A250XN77</accession>
<proteinExistence type="predicted"/>
<dbReference type="EMBL" id="BEGY01000127">
    <property type="protein sequence ID" value="GAX84518.1"/>
    <property type="molecule type" value="Genomic_DNA"/>
</dbReference>
<keyword evidence="3" id="KW-1185">Reference proteome</keyword>